<feature type="non-terminal residue" evidence="3">
    <location>
        <position position="170"/>
    </location>
</feature>
<feature type="compositionally biased region" description="Polar residues" evidence="1">
    <location>
        <begin position="161"/>
        <end position="170"/>
    </location>
</feature>
<dbReference type="AlphaFoldDB" id="A0A177B4V5"/>
<accession>A0A177B4V5</accession>
<comment type="caution">
    <text evidence="3">The sequence shown here is derived from an EMBL/GenBank/DDBJ whole genome shotgun (WGS) entry which is preliminary data.</text>
</comment>
<keyword evidence="4" id="KW-1185">Reference proteome</keyword>
<evidence type="ECO:0000313" key="4">
    <source>
        <dbReference type="Proteomes" id="UP000078046"/>
    </source>
</evidence>
<protein>
    <submittedName>
        <fullName evidence="3">Uncharacterized protein</fullName>
    </submittedName>
</protein>
<reference evidence="3 4" key="1">
    <citation type="submission" date="2016-04" db="EMBL/GenBank/DDBJ databases">
        <title>The genome of Intoshia linei affirms orthonectids as highly simplified spiralians.</title>
        <authorList>
            <person name="Mikhailov K.V."/>
            <person name="Slusarev G.S."/>
            <person name="Nikitin M.A."/>
            <person name="Logacheva M.D."/>
            <person name="Penin A."/>
            <person name="Aleoshin V."/>
            <person name="Panchin Y.V."/>
        </authorList>
    </citation>
    <scope>NUCLEOTIDE SEQUENCE [LARGE SCALE GENOMIC DNA]</scope>
    <source>
        <strain evidence="3">Intl2013</strain>
        <tissue evidence="3">Whole animal</tissue>
    </source>
</reference>
<evidence type="ECO:0000313" key="3">
    <source>
        <dbReference type="EMBL" id="OAF68434.1"/>
    </source>
</evidence>
<feature type="region of interest" description="Disordered" evidence="1">
    <location>
        <begin position="143"/>
        <end position="170"/>
    </location>
</feature>
<gene>
    <name evidence="3" type="ORF">A3Q56_03793</name>
</gene>
<feature type="transmembrane region" description="Helical" evidence="2">
    <location>
        <begin position="39"/>
        <end position="57"/>
    </location>
</feature>
<evidence type="ECO:0000256" key="1">
    <source>
        <dbReference type="SAM" id="MobiDB-lite"/>
    </source>
</evidence>
<dbReference type="Proteomes" id="UP000078046">
    <property type="component" value="Unassembled WGS sequence"/>
</dbReference>
<keyword evidence="2" id="KW-0472">Membrane</keyword>
<feature type="transmembrane region" description="Helical" evidence="2">
    <location>
        <begin position="69"/>
        <end position="90"/>
    </location>
</feature>
<keyword evidence="2" id="KW-0812">Transmembrane</keyword>
<name>A0A177B4V5_9BILA</name>
<evidence type="ECO:0000256" key="2">
    <source>
        <dbReference type="SAM" id="Phobius"/>
    </source>
</evidence>
<sequence>MNSDNIKEDSEKKIDEDVRKNVAPTVTDKMKKNYHISNIIYTTMVTCLSAYLIYKNFEISKTQNNTGSVFYCTVVAGIFLGIFLLNFIFIKAVCPNIDGEVQTVLVDTIVRQMKKQLFILGDQKNPIYVSYKTQELDKESKKINAKLNPTKKTDNKEENPNDNVLQKTIL</sequence>
<keyword evidence="2" id="KW-1133">Transmembrane helix</keyword>
<dbReference type="EMBL" id="LWCA01000446">
    <property type="protein sequence ID" value="OAF68434.1"/>
    <property type="molecule type" value="Genomic_DNA"/>
</dbReference>
<organism evidence="3 4">
    <name type="scientific">Intoshia linei</name>
    <dbReference type="NCBI Taxonomy" id="1819745"/>
    <lineage>
        <taxon>Eukaryota</taxon>
        <taxon>Metazoa</taxon>
        <taxon>Spiralia</taxon>
        <taxon>Lophotrochozoa</taxon>
        <taxon>Mesozoa</taxon>
        <taxon>Orthonectida</taxon>
        <taxon>Rhopaluridae</taxon>
        <taxon>Intoshia</taxon>
    </lineage>
</organism>
<proteinExistence type="predicted"/>